<reference evidence="8 9" key="1">
    <citation type="submission" date="2024-03" db="EMBL/GenBank/DDBJ databases">
        <authorList>
            <person name="Martinez-Hernandez J."/>
        </authorList>
    </citation>
    <scope>NUCLEOTIDE SEQUENCE [LARGE SCALE GENOMIC DNA]</scope>
</reference>
<feature type="transmembrane region" description="Helical" evidence="6">
    <location>
        <begin position="131"/>
        <end position="153"/>
    </location>
</feature>
<proteinExistence type="predicted"/>
<sequence length="186" mass="19572">MPNKNISVTRRSSGRPRGSKNKPKPPIIVTTESPNAFKSCVFEFTSGVNIAESLLRFATTRQRGLCVLSATGTVADVTLRQADGGTMVFRGQFGIIIMNGLFVPPGSSSSGLTSLNVYLGRGQGRMIGGTVVGPLVAAGPVMVMAATFANAIYVKNPLPNHNNDEDGLFGGFRGGDGGHNISFRKK</sequence>
<dbReference type="InterPro" id="IPR014476">
    <property type="entry name" value="AHL15-29"/>
</dbReference>
<dbReference type="Pfam" id="PF03479">
    <property type="entry name" value="PCC"/>
    <property type="match status" value="1"/>
</dbReference>
<dbReference type="GO" id="GO:0003680">
    <property type="term" value="F:minor groove of adenine-thymine-rich DNA binding"/>
    <property type="evidence" value="ECO:0007669"/>
    <property type="project" value="InterPro"/>
</dbReference>
<dbReference type="InterPro" id="IPR005175">
    <property type="entry name" value="PPC_dom"/>
</dbReference>
<evidence type="ECO:0000256" key="6">
    <source>
        <dbReference type="SAM" id="Phobius"/>
    </source>
</evidence>
<gene>
    <name evidence="8" type="ORF">LLUT_LOCUS27368</name>
</gene>
<dbReference type="Gene3D" id="3.30.1330.80">
    <property type="entry name" value="Hypothetical protein, similar to alpha- acetolactate decarboxylase, domain 2"/>
    <property type="match status" value="1"/>
</dbReference>
<keyword evidence="6" id="KW-0812">Transmembrane</keyword>
<comment type="caution">
    <text evidence="8">The sequence shown here is derived from an EMBL/GenBank/DDBJ whole genome shotgun (WGS) entry which is preliminary data.</text>
</comment>
<keyword evidence="6" id="KW-1133">Transmembrane helix</keyword>
<keyword evidence="2" id="KW-0238">DNA-binding</keyword>
<dbReference type="PIRSF" id="PIRSF016021">
    <property type="entry name" value="ESCAROLA"/>
    <property type="match status" value="1"/>
</dbReference>
<feature type="domain" description="PPC" evidence="7">
    <location>
        <begin position="34"/>
        <end position="175"/>
    </location>
</feature>
<evidence type="ECO:0000313" key="9">
    <source>
        <dbReference type="Proteomes" id="UP001497480"/>
    </source>
</evidence>
<keyword evidence="1" id="KW-0805">Transcription regulation</keyword>
<accession>A0AAV1XZC1</accession>
<feature type="region of interest" description="Disordered" evidence="5">
    <location>
        <begin position="1"/>
        <end position="29"/>
    </location>
</feature>
<evidence type="ECO:0000256" key="4">
    <source>
        <dbReference type="ARBA" id="ARBA00023242"/>
    </source>
</evidence>
<dbReference type="AlphaFoldDB" id="A0AAV1XZC1"/>
<feature type="compositionally biased region" description="Basic residues" evidence="5">
    <location>
        <begin position="12"/>
        <end position="23"/>
    </location>
</feature>
<evidence type="ECO:0000256" key="5">
    <source>
        <dbReference type="SAM" id="MobiDB-lite"/>
    </source>
</evidence>
<protein>
    <recommendedName>
        <fullName evidence="7">PPC domain-containing protein</fullName>
    </recommendedName>
</protein>
<dbReference type="CDD" id="cd11378">
    <property type="entry name" value="DUF296"/>
    <property type="match status" value="1"/>
</dbReference>
<organism evidence="8 9">
    <name type="scientific">Lupinus luteus</name>
    <name type="common">European yellow lupine</name>
    <dbReference type="NCBI Taxonomy" id="3873"/>
    <lineage>
        <taxon>Eukaryota</taxon>
        <taxon>Viridiplantae</taxon>
        <taxon>Streptophyta</taxon>
        <taxon>Embryophyta</taxon>
        <taxon>Tracheophyta</taxon>
        <taxon>Spermatophyta</taxon>
        <taxon>Magnoliopsida</taxon>
        <taxon>eudicotyledons</taxon>
        <taxon>Gunneridae</taxon>
        <taxon>Pentapetalae</taxon>
        <taxon>rosids</taxon>
        <taxon>fabids</taxon>
        <taxon>Fabales</taxon>
        <taxon>Fabaceae</taxon>
        <taxon>Papilionoideae</taxon>
        <taxon>50 kb inversion clade</taxon>
        <taxon>genistoids sensu lato</taxon>
        <taxon>core genistoids</taxon>
        <taxon>Genisteae</taxon>
        <taxon>Lupinus</taxon>
    </lineage>
</organism>
<evidence type="ECO:0000313" key="8">
    <source>
        <dbReference type="EMBL" id="CAL0326308.1"/>
    </source>
</evidence>
<keyword evidence="4" id="KW-0539">Nucleus</keyword>
<dbReference type="PANTHER" id="PTHR31100:SF3">
    <property type="entry name" value="AT-HOOK MOTIF NUCLEAR-LOCALIZED PROTEIN 20"/>
    <property type="match status" value="1"/>
</dbReference>
<feature type="compositionally biased region" description="Polar residues" evidence="5">
    <location>
        <begin position="1"/>
        <end position="11"/>
    </location>
</feature>
<keyword evidence="3" id="KW-0804">Transcription</keyword>
<dbReference type="PANTHER" id="PTHR31100">
    <property type="entry name" value="AT-HOOK MOTIF NUCLEAR-LOCALIZED PROTEIN 15"/>
    <property type="match status" value="1"/>
</dbReference>
<keyword evidence="6" id="KW-0472">Membrane</keyword>
<dbReference type="SUPFAM" id="SSF117856">
    <property type="entry name" value="AF0104/ALDC/Ptd012-like"/>
    <property type="match status" value="1"/>
</dbReference>
<keyword evidence="9" id="KW-1185">Reference proteome</keyword>
<evidence type="ECO:0000256" key="1">
    <source>
        <dbReference type="ARBA" id="ARBA00023015"/>
    </source>
</evidence>
<evidence type="ECO:0000256" key="3">
    <source>
        <dbReference type="ARBA" id="ARBA00023163"/>
    </source>
</evidence>
<evidence type="ECO:0000259" key="7">
    <source>
        <dbReference type="PROSITE" id="PS51742"/>
    </source>
</evidence>
<dbReference type="GO" id="GO:0003700">
    <property type="term" value="F:DNA-binding transcription factor activity"/>
    <property type="evidence" value="ECO:0007669"/>
    <property type="project" value="TreeGrafter"/>
</dbReference>
<evidence type="ECO:0000256" key="2">
    <source>
        <dbReference type="ARBA" id="ARBA00023125"/>
    </source>
</evidence>
<dbReference type="PROSITE" id="PS51742">
    <property type="entry name" value="PPC"/>
    <property type="match status" value="1"/>
</dbReference>
<dbReference type="Proteomes" id="UP001497480">
    <property type="component" value="Unassembled WGS sequence"/>
</dbReference>
<dbReference type="EMBL" id="CAXHTB010000019">
    <property type="protein sequence ID" value="CAL0326308.1"/>
    <property type="molecule type" value="Genomic_DNA"/>
</dbReference>
<name>A0AAV1XZC1_LUPLU</name>
<dbReference type="GO" id="GO:0005634">
    <property type="term" value="C:nucleus"/>
    <property type="evidence" value="ECO:0007669"/>
    <property type="project" value="TreeGrafter"/>
</dbReference>